<dbReference type="PANTHER" id="PTHR34814">
    <property type="entry name" value="NITROSOGUANIDINE RESISTANCE PROTEIN SNG1"/>
    <property type="match status" value="1"/>
</dbReference>
<dbReference type="InterPro" id="IPR022703">
    <property type="entry name" value="DUF3533"/>
</dbReference>
<feature type="compositionally biased region" description="Polar residues" evidence="1">
    <location>
        <begin position="85"/>
        <end position="98"/>
    </location>
</feature>
<keyword evidence="2" id="KW-0812">Transmembrane</keyword>
<feature type="domain" description="DUF3533" evidence="3">
    <location>
        <begin position="136"/>
        <end position="515"/>
    </location>
</feature>
<feature type="transmembrane region" description="Helical" evidence="2">
    <location>
        <begin position="131"/>
        <end position="151"/>
    </location>
</feature>
<evidence type="ECO:0000313" key="5">
    <source>
        <dbReference type="Proteomes" id="UP000038830"/>
    </source>
</evidence>
<feature type="transmembrane region" description="Helical" evidence="2">
    <location>
        <begin position="500"/>
        <end position="520"/>
    </location>
</feature>
<name>A0A0H5C5T3_CYBJN</name>
<organism evidence="4 5">
    <name type="scientific">Cyberlindnera jadinii (strain ATCC 18201 / CBS 1600 / BCRC 20928 / JCM 3617 / NBRC 0987 / NRRL Y-1542)</name>
    <name type="common">Torula yeast</name>
    <name type="synonym">Candida utilis</name>
    <dbReference type="NCBI Taxonomy" id="983966"/>
    <lineage>
        <taxon>Eukaryota</taxon>
        <taxon>Fungi</taxon>
        <taxon>Dikarya</taxon>
        <taxon>Ascomycota</taxon>
        <taxon>Saccharomycotina</taxon>
        <taxon>Saccharomycetes</taxon>
        <taxon>Phaffomycetales</taxon>
        <taxon>Phaffomycetaceae</taxon>
        <taxon>Cyberlindnera</taxon>
    </lineage>
</organism>
<feature type="region of interest" description="Disordered" evidence="1">
    <location>
        <begin position="1"/>
        <end position="119"/>
    </location>
</feature>
<sequence>MSDRAPISRRGSSLDDANGHNFNTKEDHDFTGASVLPSDLSRQNTWSLPIRRRTSTFRAPPINEESNREPQFAEDTSKAEVTDDSPVSTTAPASSLSQKVPAEETSQEPTQEEKAIAKSSTRKGMRKVRWLFIKEFLIIFVAFIGILSIYWGSWYGRRENMHRLSYLVALDEAGEAQSLISDTIREVFQSREARTIGTFHFPNMTEFRELAEQNNRSTWDEVVHRVHQQYHWGGIYVPRNATASYLESLRTLRPYNDTVRFVYETARSPTSVGSYVVIPIRRVQNGFVQQSQRSVVSPLVETLSDDEYHSLMTNGTDLLSSLWFTMIDNRAYDFPGLIGPILIGLIYLVVISFHQFNFASDTHELMQTKLRLKDYVVYHMITSHVSYLVISLTYCLMILAFQMPYTRTFGRSGFLVCWAFVYLTTAAFGGANENAALQIFARNKPLIGLWIVLFMVANLAPVFSPMALTNRFYRYGYAMPMHCGNELLTVALLNTTKRHVGWNIAILLAWILVTNAILPFNLRNIKNYKRGVEEKARLALESQRQAQKS</sequence>
<dbReference type="Pfam" id="PF12051">
    <property type="entry name" value="DUF3533"/>
    <property type="match status" value="1"/>
</dbReference>
<accession>A0A0H5C5T3</accession>
<feature type="transmembrane region" description="Helical" evidence="2">
    <location>
        <begin position="447"/>
        <end position="468"/>
    </location>
</feature>
<dbReference type="PANTHER" id="PTHR34814:SF1">
    <property type="entry name" value="NITROSOGUANIDINE RESISTANCE PROTEIN SNG1"/>
    <property type="match status" value="1"/>
</dbReference>
<evidence type="ECO:0000259" key="3">
    <source>
        <dbReference type="Pfam" id="PF12051"/>
    </source>
</evidence>
<protein>
    <submittedName>
        <fullName evidence="4">SNG1 protein</fullName>
    </submittedName>
</protein>
<dbReference type="GO" id="GO:0016020">
    <property type="term" value="C:membrane"/>
    <property type="evidence" value="ECO:0007669"/>
    <property type="project" value="TreeGrafter"/>
</dbReference>
<dbReference type="Proteomes" id="UP000038830">
    <property type="component" value="Unassembled WGS sequence"/>
</dbReference>
<evidence type="ECO:0000256" key="2">
    <source>
        <dbReference type="SAM" id="Phobius"/>
    </source>
</evidence>
<reference evidence="5" key="1">
    <citation type="journal article" date="2015" name="J. Biotechnol.">
        <title>The structure of the Cyberlindnera jadinii genome and its relation to Candida utilis analyzed by the occurrence of single nucleotide polymorphisms.</title>
        <authorList>
            <person name="Rupp O."/>
            <person name="Brinkrolf K."/>
            <person name="Buerth C."/>
            <person name="Kunigo M."/>
            <person name="Schneider J."/>
            <person name="Jaenicke S."/>
            <person name="Goesmann A."/>
            <person name="Puehler A."/>
            <person name="Jaeger K.-E."/>
            <person name="Ernst J.F."/>
        </authorList>
    </citation>
    <scope>NUCLEOTIDE SEQUENCE [LARGE SCALE GENOMIC DNA]</scope>
    <source>
        <strain evidence="5">ATCC 18201 / CBS 1600 / BCRC 20928 / JCM 3617 / NBRC 0987 / NRRL Y-1542</strain>
    </source>
</reference>
<dbReference type="InterPro" id="IPR053001">
    <property type="entry name" value="MNNG_permease-like"/>
</dbReference>
<proteinExistence type="predicted"/>
<keyword evidence="2" id="KW-0472">Membrane</keyword>
<feature type="transmembrane region" description="Helical" evidence="2">
    <location>
        <begin position="413"/>
        <end position="431"/>
    </location>
</feature>
<evidence type="ECO:0000313" key="4">
    <source>
        <dbReference type="EMBL" id="CEP23167.1"/>
    </source>
</evidence>
<dbReference type="EMBL" id="CDQK01000004">
    <property type="protein sequence ID" value="CEP23167.1"/>
    <property type="molecule type" value="Genomic_DNA"/>
</dbReference>
<gene>
    <name evidence="4" type="primary">SNG1</name>
    <name evidence="4" type="ORF">BN1211_3690</name>
</gene>
<feature type="transmembrane region" description="Helical" evidence="2">
    <location>
        <begin position="337"/>
        <end position="356"/>
    </location>
</feature>
<keyword evidence="2" id="KW-1133">Transmembrane helix</keyword>
<feature type="transmembrane region" description="Helical" evidence="2">
    <location>
        <begin position="376"/>
        <end position="401"/>
    </location>
</feature>
<dbReference type="AlphaFoldDB" id="A0A0H5C5T3"/>
<evidence type="ECO:0000256" key="1">
    <source>
        <dbReference type="SAM" id="MobiDB-lite"/>
    </source>
</evidence>